<protein>
    <submittedName>
        <fullName evidence="1">Uncharacterized protein</fullName>
    </submittedName>
</protein>
<evidence type="ECO:0000313" key="1">
    <source>
        <dbReference type="EMBL" id="KAI3771438.1"/>
    </source>
</evidence>
<organism evidence="1 2">
    <name type="scientific">Arctium lappa</name>
    <name type="common">Greater burdock</name>
    <name type="synonym">Lappa major</name>
    <dbReference type="NCBI Taxonomy" id="4217"/>
    <lineage>
        <taxon>Eukaryota</taxon>
        <taxon>Viridiplantae</taxon>
        <taxon>Streptophyta</taxon>
        <taxon>Embryophyta</taxon>
        <taxon>Tracheophyta</taxon>
        <taxon>Spermatophyta</taxon>
        <taxon>Magnoliopsida</taxon>
        <taxon>eudicotyledons</taxon>
        <taxon>Gunneridae</taxon>
        <taxon>Pentapetalae</taxon>
        <taxon>asterids</taxon>
        <taxon>campanulids</taxon>
        <taxon>Asterales</taxon>
        <taxon>Asteraceae</taxon>
        <taxon>Carduoideae</taxon>
        <taxon>Cardueae</taxon>
        <taxon>Arctiinae</taxon>
        <taxon>Arctium</taxon>
    </lineage>
</organism>
<dbReference type="EMBL" id="CM042047">
    <property type="protein sequence ID" value="KAI3771438.1"/>
    <property type="molecule type" value="Genomic_DNA"/>
</dbReference>
<reference evidence="2" key="1">
    <citation type="journal article" date="2022" name="Mol. Ecol. Resour.">
        <title>The genomes of chicory, endive, great burdock and yacon provide insights into Asteraceae palaeo-polyploidization history and plant inulin production.</title>
        <authorList>
            <person name="Fan W."/>
            <person name="Wang S."/>
            <person name="Wang H."/>
            <person name="Wang A."/>
            <person name="Jiang F."/>
            <person name="Liu H."/>
            <person name="Zhao H."/>
            <person name="Xu D."/>
            <person name="Zhang Y."/>
        </authorList>
    </citation>
    <scope>NUCLEOTIDE SEQUENCE [LARGE SCALE GENOMIC DNA]</scope>
    <source>
        <strain evidence="2">cv. Niubang</strain>
    </source>
</reference>
<sequence length="137" mass="15718">MLIIIFYRAQEEEESNIGCCYYSLVDNFLCTSTAIIIRVVCVLKRSKTKGNIHDNFSSKINHRSEQILSPDFITEYQKLESELDVREWAVNFDSIEGNNFQDTTLSTTALINFSRCDVAVLHQFASKPNQIFGVETH</sequence>
<evidence type="ECO:0000313" key="2">
    <source>
        <dbReference type="Proteomes" id="UP001055879"/>
    </source>
</evidence>
<gene>
    <name evidence="1" type="ORF">L6452_02602</name>
</gene>
<keyword evidence="2" id="KW-1185">Reference proteome</keyword>
<dbReference type="Proteomes" id="UP001055879">
    <property type="component" value="Linkage Group LG01"/>
</dbReference>
<proteinExistence type="predicted"/>
<comment type="caution">
    <text evidence="1">The sequence shown here is derived from an EMBL/GenBank/DDBJ whole genome shotgun (WGS) entry which is preliminary data.</text>
</comment>
<accession>A0ACB9FKW8</accession>
<name>A0ACB9FKW8_ARCLA</name>
<reference evidence="1 2" key="2">
    <citation type="journal article" date="2022" name="Mol. Ecol. Resour.">
        <title>The genomes of chicory, endive, great burdock and yacon provide insights into Asteraceae paleo-polyploidization history and plant inulin production.</title>
        <authorList>
            <person name="Fan W."/>
            <person name="Wang S."/>
            <person name="Wang H."/>
            <person name="Wang A."/>
            <person name="Jiang F."/>
            <person name="Liu H."/>
            <person name="Zhao H."/>
            <person name="Xu D."/>
            <person name="Zhang Y."/>
        </authorList>
    </citation>
    <scope>NUCLEOTIDE SEQUENCE [LARGE SCALE GENOMIC DNA]</scope>
    <source>
        <strain evidence="2">cv. Niubang</strain>
    </source>
</reference>